<feature type="transmembrane region" description="Helical" evidence="11">
    <location>
        <begin position="12"/>
        <end position="31"/>
    </location>
</feature>
<dbReference type="GO" id="GO:0005506">
    <property type="term" value="F:iron ion binding"/>
    <property type="evidence" value="ECO:0007669"/>
    <property type="project" value="InterPro"/>
</dbReference>
<evidence type="ECO:0000313" key="13">
    <source>
        <dbReference type="Proteomes" id="UP000027222"/>
    </source>
</evidence>
<dbReference type="AlphaFoldDB" id="A0A067TM28"/>
<evidence type="ECO:0000256" key="8">
    <source>
        <dbReference type="ARBA" id="ARBA00023033"/>
    </source>
</evidence>
<evidence type="ECO:0008006" key="14">
    <source>
        <dbReference type="Google" id="ProtNLM"/>
    </source>
</evidence>
<keyword evidence="8 10" id="KW-0503">Monooxygenase</keyword>
<evidence type="ECO:0000256" key="5">
    <source>
        <dbReference type="ARBA" id="ARBA00022723"/>
    </source>
</evidence>
<dbReference type="InterPro" id="IPR050364">
    <property type="entry name" value="Cytochrome_P450_fung"/>
</dbReference>
<dbReference type="STRING" id="685588.A0A067TM28"/>
<dbReference type="InterPro" id="IPR001128">
    <property type="entry name" value="Cyt_P450"/>
</dbReference>
<keyword evidence="11" id="KW-1133">Transmembrane helix</keyword>
<dbReference type="HOGENOM" id="CLU_001570_2_3_1"/>
<gene>
    <name evidence="12" type="ORF">GALMADRAFT_205982</name>
</gene>
<dbReference type="PANTHER" id="PTHR46300:SF7">
    <property type="entry name" value="P450, PUTATIVE (EUROFUNG)-RELATED"/>
    <property type="match status" value="1"/>
</dbReference>
<dbReference type="CDD" id="cd11065">
    <property type="entry name" value="CYP64-like"/>
    <property type="match status" value="1"/>
</dbReference>
<dbReference type="Gene3D" id="1.10.630.10">
    <property type="entry name" value="Cytochrome P450"/>
    <property type="match status" value="1"/>
</dbReference>
<evidence type="ECO:0000256" key="4">
    <source>
        <dbReference type="ARBA" id="ARBA00022617"/>
    </source>
</evidence>
<keyword evidence="13" id="KW-1185">Reference proteome</keyword>
<evidence type="ECO:0000256" key="2">
    <source>
        <dbReference type="ARBA" id="ARBA00005179"/>
    </source>
</evidence>
<dbReference type="PANTHER" id="PTHR46300">
    <property type="entry name" value="P450, PUTATIVE (EUROFUNG)-RELATED-RELATED"/>
    <property type="match status" value="1"/>
</dbReference>
<dbReference type="PRINTS" id="PR00385">
    <property type="entry name" value="P450"/>
</dbReference>
<evidence type="ECO:0000313" key="12">
    <source>
        <dbReference type="EMBL" id="KDR84295.1"/>
    </source>
</evidence>
<dbReference type="GO" id="GO:0016705">
    <property type="term" value="F:oxidoreductase activity, acting on paired donors, with incorporation or reduction of molecular oxygen"/>
    <property type="evidence" value="ECO:0007669"/>
    <property type="project" value="InterPro"/>
</dbReference>
<keyword evidence="11" id="KW-0472">Membrane</keyword>
<dbReference type="InterPro" id="IPR017972">
    <property type="entry name" value="Cyt_P450_CS"/>
</dbReference>
<dbReference type="SUPFAM" id="SSF48264">
    <property type="entry name" value="Cytochrome P450"/>
    <property type="match status" value="1"/>
</dbReference>
<evidence type="ECO:0000256" key="1">
    <source>
        <dbReference type="ARBA" id="ARBA00001971"/>
    </source>
</evidence>
<keyword evidence="11" id="KW-0812">Transmembrane</keyword>
<comment type="similarity">
    <text evidence="3 10">Belongs to the cytochrome P450 family.</text>
</comment>
<dbReference type="GO" id="GO:0004497">
    <property type="term" value="F:monooxygenase activity"/>
    <property type="evidence" value="ECO:0007669"/>
    <property type="project" value="UniProtKB-KW"/>
</dbReference>
<dbReference type="PRINTS" id="PR00463">
    <property type="entry name" value="EP450I"/>
</dbReference>
<evidence type="ECO:0000256" key="11">
    <source>
        <dbReference type="SAM" id="Phobius"/>
    </source>
</evidence>
<reference evidence="13" key="1">
    <citation type="journal article" date="2014" name="Proc. Natl. Acad. Sci. U.S.A.">
        <title>Extensive sampling of basidiomycete genomes demonstrates inadequacy of the white-rot/brown-rot paradigm for wood decay fungi.</title>
        <authorList>
            <person name="Riley R."/>
            <person name="Salamov A.A."/>
            <person name="Brown D.W."/>
            <person name="Nagy L.G."/>
            <person name="Floudas D."/>
            <person name="Held B.W."/>
            <person name="Levasseur A."/>
            <person name="Lombard V."/>
            <person name="Morin E."/>
            <person name="Otillar R."/>
            <person name="Lindquist E.A."/>
            <person name="Sun H."/>
            <person name="LaButti K.M."/>
            <person name="Schmutz J."/>
            <person name="Jabbour D."/>
            <person name="Luo H."/>
            <person name="Baker S.E."/>
            <person name="Pisabarro A.G."/>
            <person name="Walton J.D."/>
            <person name="Blanchette R.A."/>
            <person name="Henrissat B."/>
            <person name="Martin F."/>
            <person name="Cullen D."/>
            <person name="Hibbett D.S."/>
            <person name="Grigoriev I.V."/>
        </authorList>
    </citation>
    <scope>NUCLEOTIDE SEQUENCE [LARGE SCALE GENOMIC DNA]</scope>
    <source>
        <strain evidence="13">CBS 339.88</strain>
    </source>
</reference>
<dbReference type="GO" id="GO:0020037">
    <property type="term" value="F:heme binding"/>
    <property type="evidence" value="ECO:0007669"/>
    <property type="project" value="InterPro"/>
</dbReference>
<organism evidence="12 13">
    <name type="scientific">Galerina marginata (strain CBS 339.88)</name>
    <dbReference type="NCBI Taxonomy" id="685588"/>
    <lineage>
        <taxon>Eukaryota</taxon>
        <taxon>Fungi</taxon>
        <taxon>Dikarya</taxon>
        <taxon>Basidiomycota</taxon>
        <taxon>Agaricomycotina</taxon>
        <taxon>Agaricomycetes</taxon>
        <taxon>Agaricomycetidae</taxon>
        <taxon>Agaricales</taxon>
        <taxon>Agaricineae</taxon>
        <taxon>Strophariaceae</taxon>
        <taxon>Galerina</taxon>
    </lineage>
</organism>
<dbReference type="Pfam" id="PF00067">
    <property type="entry name" value="p450"/>
    <property type="match status" value="2"/>
</dbReference>
<dbReference type="EMBL" id="KL142368">
    <property type="protein sequence ID" value="KDR84295.1"/>
    <property type="molecule type" value="Genomic_DNA"/>
</dbReference>
<sequence>MFSENNILQPSSLAFIFSGLIIYYACLWYFPGRRLRAGGIRLPPGPKPRFLTGNLHQLPKTTPWLTFTSWSKLYGPIVYFRVMNKEAIVLNSGKVALDLLESRSALYSDRPVSYMGGEIAGRKHSVFRASLLDPRFKIFRRLLQNGLNARASKSYRPIQTTETQTLLQGLANSPKEFSAHVRRNAVAVILKVAYGYQVESNDDPLVLHLEEGFKLTGTLNVPGKFWVEFIPILRFVPSWLPGAGFKRLALETGKKLSRIEDVPFEWAKKEIATGNFVESFTSKHLLEEGKALDQSAVDDLRCFILLMALHPEIQKRAQDDIDSISPNRLPALDDFDSLPFIKAIVKETLRWAPVAPMGLPHRVIEADIYENYFIPKGAMVLANIWAITHDEEIYPDPETFDPYRHIGNAPQPDPYKFVFGYGRRICPGAHLAEMSLFLNMASILAVFNISKAVDDNGLEKEPEIEWTSGTTRHLKAFECQIKPRSKEHLSLLG</sequence>
<comment type="pathway">
    <text evidence="2">Secondary metabolite biosynthesis.</text>
</comment>
<keyword evidence="4 9" id="KW-0349">Heme</keyword>
<accession>A0A067TM28</accession>
<protein>
    <recommendedName>
        <fullName evidence="14">Cytochrome P450</fullName>
    </recommendedName>
</protein>
<dbReference type="Proteomes" id="UP000027222">
    <property type="component" value="Unassembled WGS sequence"/>
</dbReference>
<name>A0A067TM28_GALM3</name>
<keyword evidence="5 9" id="KW-0479">Metal-binding</keyword>
<proteinExistence type="inferred from homology"/>
<keyword evidence="7 9" id="KW-0408">Iron</keyword>
<evidence type="ECO:0000256" key="10">
    <source>
        <dbReference type="RuleBase" id="RU000461"/>
    </source>
</evidence>
<evidence type="ECO:0000256" key="7">
    <source>
        <dbReference type="ARBA" id="ARBA00023004"/>
    </source>
</evidence>
<comment type="cofactor">
    <cofactor evidence="1 9">
        <name>heme</name>
        <dbReference type="ChEBI" id="CHEBI:30413"/>
    </cofactor>
</comment>
<dbReference type="InterPro" id="IPR002401">
    <property type="entry name" value="Cyt_P450_E_grp-I"/>
</dbReference>
<evidence type="ECO:0000256" key="6">
    <source>
        <dbReference type="ARBA" id="ARBA00023002"/>
    </source>
</evidence>
<dbReference type="InterPro" id="IPR036396">
    <property type="entry name" value="Cyt_P450_sf"/>
</dbReference>
<feature type="binding site" description="axial binding residue" evidence="9">
    <location>
        <position position="426"/>
    </location>
    <ligand>
        <name>heme</name>
        <dbReference type="ChEBI" id="CHEBI:30413"/>
    </ligand>
    <ligandPart>
        <name>Fe</name>
        <dbReference type="ChEBI" id="CHEBI:18248"/>
    </ligandPart>
</feature>
<keyword evidence="6 10" id="KW-0560">Oxidoreductase</keyword>
<evidence type="ECO:0000256" key="3">
    <source>
        <dbReference type="ARBA" id="ARBA00010617"/>
    </source>
</evidence>
<evidence type="ECO:0000256" key="9">
    <source>
        <dbReference type="PIRSR" id="PIRSR602401-1"/>
    </source>
</evidence>
<dbReference type="OrthoDB" id="2789670at2759"/>
<dbReference type="PROSITE" id="PS00086">
    <property type="entry name" value="CYTOCHROME_P450"/>
    <property type="match status" value="1"/>
</dbReference>